<comment type="caution">
    <text evidence="3">The sequence shown here is derived from an EMBL/GenBank/DDBJ whole genome shotgun (WGS) entry which is preliminary data.</text>
</comment>
<dbReference type="Proteomes" id="UP000320333">
    <property type="component" value="Unassembled WGS sequence"/>
</dbReference>
<sequence>MNTNQADDSIHVIDFLDEYINAIEFLTQELQESVDSGVIPKKLKLNGNKDQLRKTRLDDVHVHVLMRSLDSNCFLTLIDLSYNEIGDKGAASLANFLKNDSRVKKLILKYNQIGAEGGAAIGRSLIMNEGVEEIDMTGNPIGNEGGMEFAAMLQAQEPTLSTVLSNTHKIRVLDISNNENNFSRLTQSLANDVMLHLCKMMAANRAIDVLAFGKMGVSDFMVTEYLARAVLNNRKIARLDLRCNKITRDGGVALCQSLYKQMFLTHLNLSCCAIQDEGAEAVSVMLLHNKILTTLYLDHNRIARKGLRQLADVIAHKNRTLSSLRLWGNLWDEYACIDFAPVIGGARGGGGTSGEVAEPTNGIQRRPPSNGFSSRLTEEQQNARLKPDQVDFCFYVVDKVLHVCENEDTGGNMEFSCAIQE</sequence>
<dbReference type="SUPFAM" id="SSF52047">
    <property type="entry name" value="RNI-like"/>
    <property type="match status" value="1"/>
</dbReference>
<dbReference type="InterPro" id="IPR001611">
    <property type="entry name" value="Leu-rich_rpt"/>
</dbReference>
<reference evidence="3 4" key="1">
    <citation type="journal article" date="2019" name="Sci. Rep.">
        <title>Comparative genomics of chytrid fungi reveal insights into the obligate biotrophic and pathogenic lifestyle of Synchytrium endobioticum.</title>
        <authorList>
            <person name="van de Vossenberg B.T.L.H."/>
            <person name="Warris S."/>
            <person name="Nguyen H.D.T."/>
            <person name="van Gent-Pelzer M.P.E."/>
            <person name="Joly D.L."/>
            <person name="van de Geest H.C."/>
            <person name="Bonants P.J.M."/>
            <person name="Smith D.S."/>
            <person name="Levesque C.A."/>
            <person name="van der Lee T.A.J."/>
        </authorList>
    </citation>
    <scope>NUCLEOTIDE SEQUENCE [LARGE SCALE GENOMIC DNA]</scope>
    <source>
        <strain evidence="3 4">CBS 675.73</strain>
    </source>
</reference>
<gene>
    <name evidence="3" type="ORF">CcCBS67573_g08188</name>
</gene>
<dbReference type="Pfam" id="PF13516">
    <property type="entry name" value="LRR_6"/>
    <property type="match status" value="5"/>
</dbReference>
<dbReference type="InterPro" id="IPR052201">
    <property type="entry name" value="LRR-containing_regulator"/>
</dbReference>
<dbReference type="PANTHER" id="PTHR24111">
    <property type="entry name" value="LEUCINE-RICH REPEAT-CONTAINING PROTEIN 34"/>
    <property type="match status" value="1"/>
</dbReference>
<keyword evidence="1" id="KW-0677">Repeat</keyword>
<dbReference type="STRING" id="246404.A0A507EPQ3"/>
<evidence type="ECO:0000256" key="2">
    <source>
        <dbReference type="SAM" id="MobiDB-lite"/>
    </source>
</evidence>
<feature type="region of interest" description="Disordered" evidence="2">
    <location>
        <begin position="350"/>
        <end position="374"/>
    </location>
</feature>
<dbReference type="EMBL" id="QEAP01000501">
    <property type="protein sequence ID" value="TPX65240.1"/>
    <property type="molecule type" value="Genomic_DNA"/>
</dbReference>
<dbReference type="InterPro" id="IPR032675">
    <property type="entry name" value="LRR_dom_sf"/>
</dbReference>
<name>A0A507EPQ3_9FUNG</name>
<evidence type="ECO:0000256" key="1">
    <source>
        <dbReference type="ARBA" id="ARBA00022737"/>
    </source>
</evidence>
<evidence type="ECO:0000313" key="3">
    <source>
        <dbReference type="EMBL" id="TPX65240.1"/>
    </source>
</evidence>
<dbReference type="PANTHER" id="PTHR24111:SF0">
    <property type="entry name" value="LEUCINE-RICH REPEAT-CONTAINING PROTEIN"/>
    <property type="match status" value="1"/>
</dbReference>
<accession>A0A507EPQ3</accession>
<dbReference type="Gene3D" id="3.80.10.10">
    <property type="entry name" value="Ribonuclease Inhibitor"/>
    <property type="match status" value="3"/>
</dbReference>
<dbReference type="AlphaFoldDB" id="A0A507EPQ3"/>
<keyword evidence="4" id="KW-1185">Reference proteome</keyword>
<protein>
    <submittedName>
        <fullName evidence="3">Uncharacterized protein</fullName>
    </submittedName>
</protein>
<dbReference type="SMART" id="SM00368">
    <property type="entry name" value="LRR_RI"/>
    <property type="match status" value="6"/>
</dbReference>
<evidence type="ECO:0000313" key="4">
    <source>
        <dbReference type="Proteomes" id="UP000320333"/>
    </source>
</evidence>
<organism evidence="3 4">
    <name type="scientific">Chytriomyces confervae</name>
    <dbReference type="NCBI Taxonomy" id="246404"/>
    <lineage>
        <taxon>Eukaryota</taxon>
        <taxon>Fungi</taxon>
        <taxon>Fungi incertae sedis</taxon>
        <taxon>Chytridiomycota</taxon>
        <taxon>Chytridiomycota incertae sedis</taxon>
        <taxon>Chytridiomycetes</taxon>
        <taxon>Chytridiales</taxon>
        <taxon>Chytriomycetaceae</taxon>
        <taxon>Chytriomyces</taxon>
    </lineage>
</organism>
<dbReference type="OrthoDB" id="333024at2759"/>
<proteinExistence type="predicted"/>